<accession>A0AAE0SXW2</accession>
<proteinExistence type="predicted"/>
<feature type="region of interest" description="Disordered" evidence="1">
    <location>
        <begin position="165"/>
        <end position="199"/>
    </location>
</feature>
<comment type="caution">
    <text evidence="3">The sequence shown here is derived from an EMBL/GenBank/DDBJ whole genome shotgun (WGS) entry which is preliminary data.</text>
</comment>
<reference evidence="3" key="3">
    <citation type="submission" date="2023-05" db="EMBL/GenBank/DDBJ databases">
        <authorList>
            <person name="Smith C.H."/>
        </authorList>
    </citation>
    <scope>NUCLEOTIDE SEQUENCE</scope>
    <source>
        <strain evidence="3">CHS0354</strain>
        <tissue evidence="3">Mantle</tissue>
    </source>
</reference>
<evidence type="ECO:0000256" key="2">
    <source>
        <dbReference type="SAM" id="Phobius"/>
    </source>
</evidence>
<protein>
    <submittedName>
        <fullName evidence="3">Uncharacterized protein</fullName>
    </submittedName>
</protein>
<feature type="compositionally biased region" description="Polar residues" evidence="1">
    <location>
        <begin position="167"/>
        <end position="199"/>
    </location>
</feature>
<reference evidence="3" key="1">
    <citation type="journal article" date="2021" name="Genome Biol. Evol.">
        <title>A High-Quality Reference Genome for a Parasitic Bivalve with Doubly Uniparental Inheritance (Bivalvia: Unionida).</title>
        <authorList>
            <person name="Smith C.H."/>
        </authorList>
    </citation>
    <scope>NUCLEOTIDE SEQUENCE</scope>
    <source>
        <strain evidence="3">CHS0354</strain>
    </source>
</reference>
<feature type="transmembrane region" description="Helical" evidence="2">
    <location>
        <begin position="268"/>
        <end position="293"/>
    </location>
</feature>
<reference evidence="3" key="2">
    <citation type="journal article" date="2021" name="Genome Biol. Evol.">
        <title>Developing a high-quality reference genome for a parasitic bivalve with doubly uniparental inheritance (Bivalvia: Unionida).</title>
        <authorList>
            <person name="Smith C.H."/>
        </authorList>
    </citation>
    <scope>NUCLEOTIDE SEQUENCE</scope>
    <source>
        <strain evidence="3">CHS0354</strain>
        <tissue evidence="3">Mantle</tissue>
    </source>
</reference>
<feature type="compositionally biased region" description="Pro residues" evidence="1">
    <location>
        <begin position="346"/>
        <end position="357"/>
    </location>
</feature>
<dbReference type="EMBL" id="JAEAOA010002176">
    <property type="protein sequence ID" value="KAK3599794.1"/>
    <property type="molecule type" value="Genomic_DNA"/>
</dbReference>
<sequence length="398" mass="43719">MCKNNSQANAMNLMNLWTNIAAFMNMNAKCGQTQWTSTCPSNCRVQDSNGCYVCSPDCKAVAGTMMGTGSGEGIAPVQSPMQPISDHHLQRSQMCPGVQNVMSCPFMCLKQDSNGCFICTCDVVSTGDSNEPTNNLQSIKQTTVMHEVSSPLMKNKSMDSFIAKPSQIPSKTTTGLSEQTLSSTVSYPTSKENGLTQSTTDPQNLFLAETGASTKLSAYNFQNYVINQNNAGMLAENKYTTFSSGKKKHPAVSAFKDEDSRTSGHSSIVVPTTILGSLLVVTMATSLVLLFLWRRTKYQLKREKNELYFIQKTMRQDSRAPIARNDFSEPVYADPGRGNTRTSIPPEVPPRTPPVTPLSPTAPFFRDGVVTISDIVPSQEIKFPKETVEFRNEYLELI</sequence>
<dbReference type="AlphaFoldDB" id="A0AAE0SXW2"/>
<keyword evidence="4" id="KW-1185">Reference proteome</keyword>
<keyword evidence="2" id="KW-0472">Membrane</keyword>
<dbReference type="Proteomes" id="UP001195483">
    <property type="component" value="Unassembled WGS sequence"/>
</dbReference>
<evidence type="ECO:0000313" key="3">
    <source>
        <dbReference type="EMBL" id="KAK3599794.1"/>
    </source>
</evidence>
<gene>
    <name evidence="3" type="ORF">CHS0354_037281</name>
</gene>
<name>A0AAE0SXW2_9BIVA</name>
<organism evidence="3 4">
    <name type="scientific">Potamilus streckersoni</name>
    <dbReference type="NCBI Taxonomy" id="2493646"/>
    <lineage>
        <taxon>Eukaryota</taxon>
        <taxon>Metazoa</taxon>
        <taxon>Spiralia</taxon>
        <taxon>Lophotrochozoa</taxon>
        <taxon>Mollusca</taxon>
        <taxon>Bivalvia</taxon>
        <taxon>Autobranchia</taxon>
        <taxon>Heteroconchia</taxon>
        <taxon>Palaeoheterodonta</taxon>
        <taxon>Unionida</taxon>
        <taxon>Unionoidea</taxon>
        <taxon>Unionidae</taxon>
        <taxon>Ambleminae</taxon>
        <taxon>Lampsilini</taxon>
        <taxon>Potamilus</taxon>
    </lineage>
</organism>
<keyword evidence="2" id="KW-0812">Transmembrane</keyword>
<evidence type="ECO:0000256" key="1">
    <source>
        <dbReference type="SAM" id="MobiDB-lite"/>
    </source>
</evidence>
<evidence type="ECO:0000313" key="4">
    <source>
        <dbReference type="Proteomes" id="UP001195483"/>
    </source>
</evidence>
<keyword evidence="2" id="KW-1133">Transmembrane helix</keyword>
<feature type="region of interest" description="Disordered" evidence="1">
    <location>
        <begin position="320"/>
        <end position="359"/>
    </location>
</feature>